<comment type="cofactor">
    <cofactor evidence="1">
        <name>FMN</name>
        <dbReference type="ChEBI" id="CHEBI:58210"/>
    </cofactor>
</comment>
<evidence type="ECO:0000256" key="1">
    <source>
        <dbReference type="ARBA" id="ARBA00001917"/>
    </source>
</evidence>
<sequence>MIYAKDFIASQMCRSSEFTTCEGDSPLIVQFASNDPVEFATATEFIYKFSSGVDLNCGCPKRDVVRDGYGSGMLKSPDRIADIVANLRRRITSDSSFTISIKIRVFNDIRRTVSLCRQVQQAGVSYISVHGRTPDQRGESPNYDAIKLVKSSLSIPVIANGAVHSYEQALQLVKRTHVDGVMAANGLLDNPAMFAGHPSTPLQCIADWVSFYATVCVLVND</sequence>
<evidence type="ECO:0000313" key="7">
    <source>
        <dbReference type="EMBL" id="VDK67094.1"/>
    </source>
</evidence>
<keyword evidence="2" id="KW-0285">Flavoprotein</keyword>
<gene>
    <name evidence="7" type="ORF">ASIM_LOCUS19012</name>
</gene>
<keyword evidence="4" id="KW-0819">tRNA processing</keyword>
<dbReference type="OrthoDB" id="9977870at2759"/>
<dbReference type="InterPro" id="IPR035587">
    <property type="entry name" value="DUS-like_FMN-bd"/>
</dbReference>
<dbReference type="PANTHER" id="PTHR11082:SF31">
    <property type="entry name" value="TRNA-DIHYDROURIDINE(20A_20B) SYNTHASE [NAD(P)+]-LIKE"/>
    <property type="match status" value="1"/>
</dbReference>
<dbReference type="AlphaFoldDB" id="A0A0M3KF64"/>
<dbReference type="Proteomes" id="UP000267096">
    <property type="component" value="Unassembled WGS sequence"/>
</dbReference>
<evidence type="ECO:0000259" key="6">
    <source>
        <dbReference type="Pfam" id="PF01207"/>
    </source>
</evidence>
<evidence type="ECO:0000256" key="5">
    <source>
        <dbReference type="ARBA" id="ARBA00023002"/>
    </source>
</evidence>
<dbReference type="WBParaSite" id="ASIM_0001962301-mRNA-1">
    <property type="protein sequence ID" value="ASIM_0001962301-mRNA-1"/>
    <property type="gene ID" value="ASIM_0001962301"/>
</dbReference>
<reference evidence="7 8" key="2">
    <citation type="submission" date="2018-11" db="EMBL/GenBank/DDBJ databases">
        <authorList>
            <consortium name="Pathogen Informatics"/>
        </authorList>
    </citation>
    <scope>NUCLEOTIDE SEQUENCE [LARGE SCALE GENOMIC DNA]</scope>
</reference>
<evidence type="ECO:0000256" key="3">
    <source>
        <dbReference type="ARBA" id="ARBA00022643"/>
    </source>
</evidence>
<reference evidence="9" key="1">
    <citation type="submission" date="2017-02" db="UniProtKB">
        <authorList>
            <consortium name="WormBaseParasite"/>
        </authorList>
    </citation>
    <scope>IDENTIFICATION</scope>
</reference>
<dbReference type="GO" id="GO:0050660">
    <property type="term" value="F:flavin adenine dinucleotide binding"/>
    <property type="evidence" value="ECO:0007669"/>
    <property type="project" value="InterPro"/>
</dbReference>
<dbReference type="SUPFAM" id="SSF51395">
    <property type="entry name" value="FMN-linked oxidoreductases"/>
    <property type="match status" value="1"/>
</dbReference>
<keyword evidence="3" id="KW-0288">FMN</keyword>
<dbReference type="CDD" id="cd02801">
    <property type="entry name" value="DUS_like_FMN"/>
    <property type="match status" value="1"/>
</dbReference>
<evidence type="ECO:0000313" key="8">
    <source>
        <dbReference type="Proteomes" id="UP000267096"/>
    </source>
</evidence>
<evidence type="ECO:0000313" key="9">
    <source>
        <dbReference type="WBParaSite" id="ASIM_0001962301-mRNA-1"/>
    </source>
</evidence>
<protein>
    <submittedName>
        <fullName evidence="9">Dus domain-containing protein</fullName>
    </submittedName>
</protein>
<feature type="domain" description="DUS-like FMN-binding" evidence="6">
    <location>
        <begin position="1"/>
        <end position="196"/>
    </location>
</feature>
<dbReference type="InterPro" id="IPR013785">
    <property type="entry name" value="Aldolase_TIM"/>
</dbReference>
<keyword evidence="8" id="KW-1185">Reference proteome</keyword>
<evidence type="ECO:0000256" key="4">
    <source>
        <dbReference type="ARBA" id="ARBA00022694"/>
    </source>
</evidence>
<proteinExistence type="predicted"/>
<dbReference type="PANTHER" id="PTHR11082">
    <property type="entry name" value="TRNA-DIHYDROURIDINE SYNTHASE"/>
    <property type="match status" value="1"/>
</dbReference>
<keyword evidence="5" id="KW-0560">Oxidoreductase</keyword>
<accession>A0A0M3KF64</accession>
<dbReference type="Gene3D" id="3.20.20.70">
    <property type="entry name" value="Aldolase class I"/>
    <property type="match status" value="1"/>
</dbReference>
<organism evidence="9">
    <name type="scientific">Anisakis simplex</name>
    <name type="common">Herring worm</name>
    <dbReference type="NCBI Taxonomy" id="6269"/>
    <lineage>
        <taxon>Eukaryota</taxon>
        <taxon>Metazoa</taxon>
        <taxon>Ecdysozoa</taxon>
        <taxon>Nematoda</taxon>
        <taxon>Chromadorea</taxon>
        <taxon>Rhabditida</taxon>
        <taxon>Spirurina</taxon>
        <taxon>Ascaridomorpha</taxon>
        <taxon>Ascaridoidea</taxon>
        <taxon>Anisakidae</taxon>
        <taxon>Anisakis</taxon>
        <taxon>Anisakis simplex complex</taxon>
    </lineage>
</organism>
<evidence type="ECO:0000256" key="2">
    <source>
        <dbReference type="ARBA" id="ARBA00022630"/>
    </source>
</evidence>
<name>A0A0M3KF64_ANISI</name>
<dbReference type="Pfam" id="PF01207">
    <property type="entry name" value="Dus"/>
    <property type="match status" value="1"/>
</dbReference>
<dbReference type="GO" id="GO:0017150">
    <property type="term" value="F:tRNA dihydrouridine synthase activity"/>
    <property type="evidence" value="ECO:0007669"/>
    <property type="project" value="InterPro"/>
</dbReference>
<dbReference type="InterPro" id="IPR018517">
    <property type="entry name" value="tRNA_hU_synthase_CS"/>
</dbReference>
<dbReference type="PROSITE" id="PS01136">
    <property type="entry name" value="UPF0034"/>
    <property type="match status" value="1"/>
</dbReference>
<dbReference type="EMBL" id="UYRR01036461">
    <property type="protein sequence ID" value="VDK67094.1"/>
    <property type="molecule type" value="Genomic_DNA"/>
</dbReference>